<dbReference type="PRINTS" id="PR01088">
    <property type="entry name" value="NAHEXCHNGR6"/>
</dbReference>
<keyword evidence="18" id="KW-1185">Reference proteome</keyword>
<keyword evidence="4 13" id="KW-0813">Transport</keyword>
<organism evidence="17 19">
    <name type="scientific">Dracunculus medinensis</name>
    <name type="common">Guinea worm</name>
    <dbReference type="NCBI Taxonomy" id="318479"/>
    <lineage>
        <taxon>Eukaryota</taxon>
        <taxon>Metazoa</taxon>
        <taxon>Ecdysozoa</taxon>
        <taxon>Nematoda</taxon>
        <taxon>Chromadorea</taxon>
        <taxon>Rhabditida</taxon>
        <taxon>Spirurina</taxon>
        <taxon>Dracunculoidea</taxon>
        <taxon>Dracunculidae</taxon>
        <taxon>Dracunculus</taxon>
    </lineage>
</organism>
<dbReference type="PRINTS" id="PR01084">
    <property type="entry name" value="NAHEXCHNGR"/>
</dbReference>
<dbReference type="PANTHER" id="PTHR10110">
    <property type="entry name" value="SODIUM/HYDROGEN EXCHANGER"/>
    <property type="match status" value="1"/>
</dbReference>
<evidence type="ECO:0000313" key="17">
    <source>
        <dbReference type="Proteomes" id="UP000038040"/>
    </source>
</evidence>
<dbReference type="Pfam" id="PF00999">
    <property type="entry name" value="Na_H_Exchanger"/>
    <property type="match status" value="1"/>
</dbReference>
<comment type="similarity">
    <text evidence="3 13">Belongs to the monovalent cation:proton antiporter 1 (CPA1) transporter (TC 2.A.36) family.</text>
</comment>
<feature type="transmembrane region" description="Helical" evidence="14">
    <location>
        <begin position="465"/>
        <end position="488"/>
    </location>
</feature>
<gene>
    <name evidence="16" type="ORF">DME_LOCUS8631</name>
</gene>
<feature type="transmembrane region" description="Helical" evidence="14">
    <location>
        <begin position="239"/>
        <end position="259"/>
    </location>
</feature>
<evidence type="ECO:0000256" key="1">
    <source>
        <dbReference type="ARBA" id="ARBA00004195"/>
    </source>
</evidence>
<dbReference type="PANTHER" id="PTHR10110:SF187">
    <property type="entry name" value="SODIUM_HYDROGEN EXCHANGER"/>
    <property type="match status" value="1"/>
</dbReference>
<accession>A0A158Q4F4</accession>
<feature type="transmembrane region" description="Helical" evidence="14">
    <location>
        <begin position="319"/>
        <end position="352"/>
    </location>
</feature>
<sequence>MFKCLLLMYTITIVIGRRRAENIHRIDTLILMIFVILLVLIVLTAWFFKHHRFRFIHETGLTLCYGLLIGLLLRYTNIGVIESETINVIQENGSVLLEPPDYLRLEVKPPSSPKVQFHYELIEGFFGDKKEQIEHQVEQKAVFSPEMFFNLLLPPIIFNAGYGLKKRHFFRNIGSILTFAFLGTTISAISIAVIMFVFCLVFATSFSFKELLFFGALLSATDPITVLAVFQEMRVEADLFALVFGESVLNDAVAIVLSSSVDSFSSPTYFDFRALLESIVNFLTVFFGSLFLGSFIGCANSLITKLTVIHEFPLLESALFILLSYLSFLLAEFVQLTGIVAVLFCAICQAHYTFNNLSVESQIRTKQFFEVVGFLSESFTFCYIGVSVFISHSQKWNILFLVATLVSIIVARAAFVYPLCAFLNLRRVPKIPVNYQHMLFFSGLRGAMAFALAHRNTATDNRQIMATTTSTIVLITVLFNGGLASWIIEKLSIKLFFGLDIFYLNKNDESVDHLEGLDTASSRASGQNPWDKAFLPRKWYNFDAVFMKPFLTHANPSLMETMPSFFMPIAKIFTTERQMALVIGNLPYNAIILVKIFGVVNIYYLLFMKKNLLISSFSSNIIHHFWFG</sequence>
<comment type="subcellular location">
    <subcellularLocation>
        <location evidence="2">Cell membrane</location>
        <topology evidence="2">Multi-pass membrane protein</topology>
    </subcellularLocation>
    <subcellularLocation>
        <location evidence="1">Recycling endosome membrane</location>
        <topology evidence="1">Multi-pass membrane protein</topology>
    </subcellularLocation>
</comment>
<proteinExistence type="inferred from homology"/>
<evidence type="ECO:0000256" key="6">
    <source>
        <dbReference type="ARBA" id="ARBA00022692"/>
    </source>
</evidence>
<evidence type="ECO:0000256" key="12">
    <source>
        <dbReference type="ARBA" id="ARBA00023201"/>
    </source>
</evidence>
<keyword evidence="5" id="KW-1003">Cell membrane</keyword>
<feature type="transmembrane region" description="Helical" evidence="14">
    <location>
        <begin position="586"/>
        <end position="606"/>
    </location>
</feature>
<feature type="transmembrane region" description="Helical" evidence="14">
    <location>
        <begin position="211"/>
        <end position="230"/>
    </location>
</feature>
<dbReference type="GO" id="GO:0055038">
    <property type="term" value="C:recycling endosome membrane"/>
    <property type="evidence" value="ECO:0007669"/>
    <property type="project" value="UniProtKB-SubCell"/>
</dbReference>
<evidence type="ECO:0000256" key="3">
    <source>
        <dbReference type="ARBA" id="ARBA00007367"/>
    </source>
</evidence>
<keyword evidence="12 13" id="KW-0739">Sodium transport</keyword>
<feature type="transmembrane region" description="Helical" evidence="14">
    <location>
        <begin position="398"/>
        <end position="415"/>
    </location>
</feature>
<feature type="transmembrane region" description="Helical" evidence="14">
    <location>
        <begin position="279"/>
        <end position="298"/>
    </location>
</feature>
<evidence type="ECO:0000256" key="13">
    <source>
        <dbReference type="RuleBase" id="RU003722"/>
    </source>
</evidence>
<dbReference type="EMBL" id="UYYG01001170">
    <property type="protein sequence ID" value="VDN58658.1"/>
    <property type="molecule type" value="Genomic_DNA"/>
</dbReference>
<keyword evidence="13" id="KW-0050">Antiport</keyword>
<evidence type="ECO:0000256" key="4">
    <source>
        <dbReference type="ARBA" id="ARBA00022448"/>
    </source>
</evidence>
<evidence type="ECO:0000256" key="11">
    <source>
        <dbReference type="ARBA" id="ARBA00023136"/>
    </source>
</evidence>
<evidence type="ECO:0000313" key="16">
    <source>
        <dbReference type="EMBL" id="VDN58658.1"/>
    </source>
</evidence>
<evidence type="ECO:0000256" key="5">
    <source>
        <dbReference type="ARBA" id="ARBA00022475"/>
    </source>
</evidence>
<dbReference type="InterPro" id="IPR006153">
    <property type="entry name" value="Cation/H_exchanger_TM"/>
</dbReference>
<reference evidence="19" key="1">
    <citation type="submission" date="2016-04" db="UniProtKB">
        <authorList>
            <consortium name="WormBaseParasite"/>
        </authorList>
    </citation>
    <scope>IDENTIFICATION</scope>
</reference>
<dbReference type="OrthoDB" id="196264at2759"/>
<dbReference type="NCBIfam" id="TIGR00840">
    <property type="entry name" value="b_cpa1"/>
    <property type="match status" value="1"/>
</dbReference>
<dbReference type="GO" id="GO:0051453">
    <property type="term" value="P:regulation of intracellular pH"/>
    <property type="evidence" value="ECO:0007669"/>
    <property type="project" value="TreeGrafter"/>
</dbReference>
<keyword evidence="8 14" id="KW-1133">Transmembrane helix</keyword>
<evidence type="ECO:0000313" key="19">
    <source>
        <dbReference type="WBParaSite" id="DME_0000474801-mRNA-1"/>
    </source>
</evidence>
<feature type="transmembrane region" description="Helical" evidence="14">
    <location>
        <begin position="435"/>
        <end position="453"/>
    </location>
</feature>
<dbReference type="AlphaFoldDB" id="A0A158Q4F4"/>
<evidence type="ECO:0000259" key="15">
    <source>
        <dbReference type="Pfam" id="PF00999"/>
    </source>
</evidence>
<evidence type="ECO:0000256" key="14">
    <source>
        <dbReference type="SAM" id="Phobius"/>
    </source>
</evidence>
<evidence type="ECO:0000256" key="10">
    <source>
        <dbReference type="ARBA" id="ARBA00023065"/>
    </source>
</evidence>
<keyword evidence="7" id="KW-0967">Endosome</keyword>
<dbReference type="GO" id="GO:0005886">
    <property type="term" value="C:plasma membrane"/>
    <property type="evidence" value="ECO:0007669"/>
    <property type="project" value="UniProtKB-SubCell"/>
</dbReference>
<evidence type="ECO:0000256" key="8">
    <source>
        <dbReference type="ARBA" id="ARBA00022989"/>
    </source>
</evidence>
<dbReference type="Proteomes" id="UP000038040">
    <property type="component" value="Unplaced"/>
</dbReference>
<reference evidence="16 18" key="2">
    <citation type="submission" date="2018-11" db="EMBL/GenBank/DDBJ databases">
        <authorList>
            <consortium name="Pathogen Informatics"/>
        </authorList>
    </citation>
    <scope>NUCLEOTIDE SEQUENCE [LARGE SCALE GENOMIC DNA]</scope>
</reference>
<dbReference type="Proteomes" id="UP000274756">
    <property type="component" value="Unassembled WGS sequence"/>
</dbReference>
<dbReference type="GO" id="GO:0015385">
    <property type="term" value="F:sodium:proton antiporter activity"/>
    <property type="evidence" value="ECO:0007669"/>
    <property type="project" value="InterPro"/>
</dbReference>
<dbReference type="InterPro" id="IPR002090">
    <property type="entry name" value="NHE-6/7/9"/>
</dbReference>
<evidence type="ECO:0000313" key="18">
    <source>
        <dbReference type="Proteomes" id="UP000274756"/>
    </source>
</evidence>
<evidence type="ECO:0000256" key="2">
    <source>
        <dbReference type="ARBA" id="ARBA00004651"/>
    </source>
</evidence>
<dbReference type="Gene3D" id="6.10.140.1330">
    <property type="match status" value="1"/>
</dbReference>
<dbReference type="GO" id="GO:0098719">
    <property type="term" value="P:sodium ion import across plasma membrane"/>
    <property type="evidence" value="ECO:0007669"/>
    <property type="project" value="TreeGrafter"/>
</dbReference>
<keyword evidence="9" id="KW-0915">Sodium</keyword>
<name>A0A158Q4F4_DRAME</name>
<feature type="transmembrane region" description="Helical" evidence="14">
    <location>
        <begin position="176"/>
        <end position="205"/>
    </location>
</feature>
<dbReference type="GO" id="GO:0015386">
    <property type="term" value="F:potassium:proton antiporter activity"/>
    <property type="evidence" value="ECO:0007669"/>
    <property type="project" value="TreeGrafter"/>
</dbReference>
<feature type="transmembrane region" description="Helical" evidence="14">
    <location>
        <begin position="55"/>
        <end position="75"/>
    </location>
</feature>
<keyword evidence="11 14" id="KW-0472">Membrane</keyword>
<keyword evidence="10 13" id="KW-0406">Ion transport</keyword>
<dbReference type="WBParaSite" id="DME_0000474801-mRNA-1">
    <property type="protein sequence ID" value="DME_0000474801-mRNA-1"/>
    <property type="gene ID" value="DME_0000474801"/>
</dbReference>
<protein>
    <recommendedName>
        <fullName evidence="13">Sodium/hydrogen exchanger</fullName>
    </recommendedName>
</protein>
<feature type="transmembrane region" description="Helical" evidence="14">
    <location>
        <begin position="30"/>
        <end position="48"/>
    </location>
</feature>
<dbReference type="STRING" id="318479.A0A158Q4F4"/>
<dbReference type="InterPro" id="IPR018422">
    <property type="entry name" value="Cation/H_exchanger_CPA1"/>
</dbReference>
<feature type="transmembrane region" description="Helical" evidence="14">
    <location>
        <begin position="372"/>
        <end position="391"/>
    </location>
</feature>
<keyword evidence="6 13" id="KW-0812">Transmembrane</keyword>
<dbReference type="InterPro" id="IPR004709">
    <property type="entry name" value="NaH_exchanger"/>
</dbReference>
<feature type="domain" description="Cation/H+ exchanger transmembrane" evidence="15">
    <location>
        <begin position="40"/>
        <end position="489"/>
    </location>
</feature>
<evidence type="ECO:0000256" key="9">
    <source>
        <dbReference type="ARBA" id="ARBA00023053"/>
    </source>
</evidence>
<evidence type="ECO:0000256" key="7">
    <source>
        <dbReference type="ARBA" id="ARBA00022753"/>
    </source>
</evidence>